<evidence type="ECO:0000313" key="2">
    <source>
        <dbReference type="Proteomes" id="UP000001062"/>
    </source>
</evidence>
<gene>
    <name evidence="1" type="ordered locus">Marme_0869</name>
</gene>
<evidence type="ECO:0000313" key="1">
    <source>
        <dbReference type="EMBL" id="ADZ90144.1"/>
    </source>
</evidence>
<dbReference type="AlphaFoldDB" id="F2K391"/>
<dbReference type="OrthoDB" id="9925828at2"/>
<organism evidence="1 2">
    <name type="scientific">Marinomonas mediterranea (strain ATCC 700492 / JCM 21426 / NBRC 103028 / MMB-1)</name>
    <dbReference type="NCBI Taxonomy" id="717774"/>
    <lineage>
        <taxon>Bacteria</taxon>
        <taxon>Pseudomonadati</taxon>
        <taxon>Pseudomonadota</taxon>
        <taxon>Gammaproteobacteria</taxon>
        <taxon>Oceanospirillales</taxon>
        <taxon>Oceanospirillaceae</taxon>
        <taxon>Marinomonas</taxon>
    </lineage>
</organism>
<dbReference type="HOGENOM" id="CLU_2246779_0_0_6"/>
<accession>F2K391</accession>
<dbReference type="KEGG" id="mme:Marme_0869"/>
<reference evidence="1 2" key="1">
    <citation type="journal article" date="2012" name="Stand. Genomic Sci.">
        <title>Complete genome sequence of the melanogenic marine bacterium Marinomonas mediterranea type strain (MMB-1(T)).</title>
        <authorList>
            <person name="Lucas-Elio P."/>
            <person name="Goodwin L."/>
            <person name="Woyke T."/>
            <person name="Pitluck S."/>
            <person name="Nolan M."/>
            <person name="Kyrpides N.C."/>
            <person name="Detter J.C."/>
            <person name="Copeland A."/>
            <person name="Teshima H."/>
            <person name="Bruce D."/>
            <person name="Detter C."/>
            <person name="Tapia R."/>
            <person name="Han S."/>
            <person name="Land M.L."/>
            <person name="Ivanova N."/>
            <person name="Mikhailova N."/>
            <person name="Johnston A.W."/>
            <person name="Sanchez-Amat A."/>
        </authorList>
    </citation>
    <scope>NUCLEOTIDE SEQUENCE [LARGE SCALE GENOMIC DNA]</scope>
    <source>
        <strain evidence="2">ATCC 700492 / JCM 21426 / NBRC 103028 / MMB-1</strain>
    </source>
</reference>
<dbReference type="Proteomes" id="UP000001062">
    <property type="component" value="Chromosome"/>
</dbReference>
<keyword evidence="2" id="KW-1185">Reference proteome</keyword>
<dbReference type="EMBL" id="CP002583">
    <property type="protein sequence ID" value="ADZ90144.1"/>
    <property type="molecule type" value="Genomic_DNA"/>
</dbReference>
<dbReference type="RefSeq" id="WP_013660049.1">
    <property type="nucleotide sequence ID" value="NC_015276.1"/>
</dbReference>
<protein>
    <submittedName>
        <fullName evidence="1">Uncharacterized protein</fullName>
    </submittedName>
</protein>
<name>F2K391_MARM1</name>
<proteinExistence type="predicted"/>
<sequence length="104" mass="11959">MVFGNDALLYKKDALDPKAGELKLVVDQVVWLGLICSVERLPLRLHTSNSTLKARLAYKTASYIRSLKPQKKYVFFRDQMTYSEYRSLCSFSAVQKVNTRFSSD</sequence>
<dbReference type="PATRIC" id="fig|717774.3.peg.910"/>